<evidence type="ECO:0000313" key="3">
    <source>
        <dbReference type="EMBL" id="WWD16804.1"/>
    </source>
</evidence>
<keyword evidence="2" id="KW-0812">Transmembrane</keyword>
<dbReference type="GeneID" id="43590737"/>
<dbReference type="EMBL" id="CP144052">
    <property type="protein sequence ID" value="WWD16804.1"/>
    <property type="molecule type" value="Genomic_DNA"/>
</dbReference>
<keyword evidence="2" id="KW-0472">Membrane</keyword>
<gene>
    <name evidence="3" type="ORF">CI109_101236</name>
</gene>
<dbReference type="Pfam" id="PF08229">
    <property type="entry name" value="SHR3_chaperone"/>
    <property type="match status" value="1"/>
</dbReference>
<accession>A0AAJ8LFE2</accession>
<keyword evidence="4" id="KW-1185">Reference proteome</keyword>
<name>A0AAJ8LFE2_9TREE</name>
<evidence type="ECO:0000256" key="1">
    <source>
        <dbReference type="SAM" id="MobiDB-lite"/>
    </source>
</evidence>
<dbReference type="GO" id="GO:0051082">
    <property type="term" value="F:unfolded protein binding"/>
    <property type="evidence" value="ECO:0007669"/>
    <property type="project" value="TreeGrafter"/>
</dbReference>
<organism evidence="3 4">
    <name type="scientific">Kwoniella shandongensis</name>
    <dbReference type="NCBI Taxonomy" id="1734106"/>
    <lineage>
        <taxon>Eukaryota</taxon>
        <taxon>Fungi</taxon>
        <taxon>Dikarya</taxon>
        <taxon>Basidiomycota</taxon>
        <taxon>Agaricomycotina</taxon>
        <taxon>Tremellomycetes</taxon>
        <taxon>Tremellales</taxon>
        <taxon>Cryptococcaceae</taxon>
        <taxon>Kwoniella</taxon>
    </lineage>
</organism>
<dbReference type="Proteomes" id="UP000322225">
    <property type="component" value="Chromosome 2"/>
</dbReference>
<evidence type="ECO:0008006" key="5">
    <source>
        <dbReference type="Google" id="ProtNLM"/>
    </source>
</evidence>
<feature type="region of interest" description="Disordered" evidence="1">
    <location>
        <begin position="165"/>
        <end position="232"/>
    </location>
</feature>
<feature type="transmembrane region" description="Helical" evidence="2">
    <location>
        <begin position="56"/>
        <end position="75"/>
    </location>
</feature>
<dbReference type="PANTHER" id="PTHR28228:SF1">
    <property type="entry name" value="SECRETORY COMPONENT PROTEIN SHR3"/>
    <property type="match status" value="1"/>
</dbReference>
<dbReference type="RefSeq" id="XP_065822998.1">
    <property type="nucleotide sequence ID" value="XM_065966926.1"/>
</dbReference>
<proteinExistence type="predicted"/>
<dbReference type="KEGG" id="ksn:43590737"/>
<dbReference type="InterPro" id="IPR013248">
    <property type="entry name" value="Psh3/Shr3"/>
</dbReference>
<dbReference type="AlphaFoldDB" id="A0AAJ8LFE2"/>
<keyword evidence="2" id="KW-1133">Transmembrane helix</keyword>
<dbReference type="GO" id="GO:0005789">
    <property type="term" value="C:endoplasmic reticulum membrane"/>
    <property type="evidence" value="ECO:0007669"/>
    <property type="project" value="TreeGrafter"/>
</dbReference>
<evidence type="ECO:0000256" key="2">
    <source>
        <dbReference type="SAM" id="Phobius"/>
    </source>
</evidence>
<protein>
    <recommendedName>
        <fullName evidence="5">ER membrane protein SH3</fullName>
    </recommendedName>
</protein>
<feature type="compositionally biased region" description="Basic residues" evidence="1">
    <location>
        <begin position="223"/>
        <end position="232"/>
    </location>
</feature>
<evidence type="ECO:0000313" key="4">
    <source>
        <dbReference type="Proteomes" id="UP000322225"/>
    </source>
</evidence>
<reference evidence="3" key="1">
    <citation type="submission" date="2017-08" db="EMBL/GenBank/DDBJ databases">
        <authorList>
            <person name="Cuomo C."/>
            <person name="Billmyre B."/>
            <person name="Heitman J."/>
        </authorList>
    </citation>
    <scope>NUCLEOTIDE SEQUENCE</scope>
    <source>
        <strain evidence="3">CBS 12478</strain>
    </source>
</reference>
<sequence length="232" mass="24939">MVWRTTFITMSTCFLLGTTSTHWIADHNVLWRNPVTPEALATSVKYYSLLNAAPKGLGWVYVIIGLVAILSVCGRGIKGYKGNGGEVLFDGGSFVLSAAIAYTQLSDVGPTIALFPSPLPGSLHDHPTYPALVTAVRDLATNNVMTAVMLTGLMLLQAGRYYSKKPSASPPTTVDDSLVSTPVRAPSPEKQPSPVSKRSGTPYRELTEAEALELNSDDVQKSASKRRGTKKR</sequence>
<feature type="compositionally biased region" description="Polar residues" evidence="1">
    <location>
        <begin position="170"/>
        <end position="180"/>
    </location>
</feature>
<dbReference type="PANTHER" id="PTHR28228">
    <property type="entry name" value="SECRETORY COMPONENT PROTEIN SHR3"/>
    <property type="match status" value="1"/>
</dbReference>
<dbReference type="GO" id="GO:0006888">
    <property type="term" value="P:endoplasmic reticulum to Golgi vesicle-mediated transport"/>
    <property type="evidence" value="ECO:0007669"/>
    <property type="project" value="TreeGrafter"/>
</dbReference>
<reference evidence="3" key="2">
    <citation type="submission" date="2024-01" db="EMBL/GenBank/DDBJ databases">
        <title>Comparative genomics of Cryptococcus and Kwoniella reveals pathogenesis evolution and contrasting modes of karyotype evolution via chromosome fusion or intercentromeric recombination.</title>
        <authorList>
            <person name="Coelho M.A."/>
            <person name="David-Palma M."/>
            <person name="Shea T."/>
            <person name="Bowers K."/>
            <person name="McGinley-Smith S."/>
            <person name="Mohammad A.W."/>
            <person name="Gnirke A."/>
            <person name="Yurkov A.M."/>
            <person name="Nowrousian M."/>
            <person name="Sun S."/>
            <person name="Cuomo C.A."/>
            <person name="Heitman J."/>
        </authorList>
    </citation>
    <scope>NUCLEOTIDE SEQUENCE</scope>
    <source>
        <strain evidence="3">CBS 12478</strain>
    </source>
</reference>
<dbReference type="SMART" id="SM00786">
    <property type="entry name" value="SHR3_chaperone"/>
    <property type="match status" value="1"/>
</dbReference>